<dbReference type="SMART" id="SM00065">
    <property type="entry name" value="GAF"/>
    <property type="match status" value="1"/>
</dbReference>
<evidence type="ECO:0000313" key="3">
    <source>
        <dbReference type="Proteomes" id="UP001596972"/>
    </source>
</evidence>
<sequence length="175" mass="18492">MSSHGPDPGTERVGSPAAGRLFRALRSMAVISRVDGAALMLSDERGHLRAVGGSTSEGLELEYVQQLERTGPAHESVASDHPIAVPDLSDRDAGYARLADRAAPVRSVLSVPIRLDHRPIGALNLYRCTPCEWTSHQIAVGQDLAEAMAELLTVLSRRGHGPAAAGRRQSTAGGT</sequence>
<evidence type="ECO:0000259" key="1">
    <source>
        <dbReference type="SMART" id="SM00065"/>
    </source>
</evidence>
<dbReference type="Gene3D" id="3.30.450.40">
    <property type="match status" value="1"/>
</dbReference>
<evidence type="ECO:0000313" key="2">
    <source>
        <dbReference type="EMBL" id="MFD0902134.1"/>
    </source>
</evidence>
<proteinExistence type="predicted"/>
<organism evidence="2 3">
    <name type="scientific">Actinomadura sediminis</name>
    <dbReference type="NCBI Taxonomy" id="1038904"/>
    <lineage>
        <taxon>Bacteria</taxon>
        <taxon>Bacillati</taxon>
        <taxon>Actinomycetota</taxon>
        <taxon>Actinomycetes</taxon>
        <taxon>Streptosporangiales</taxon>
        <taxon>Thermomonosporaceae</taxon>
        <taxon>Actinomadura</taxon>
    </lineage>
</organism>
<dbReference type="InterPro" id="IPR029016">
    <property type="entry name" value="GAF-like_dom_sf"/>
</dbReference>
<dbReference type="Proteomes" id="UP001596972">
    <property type="component" value="Unassembled WGS sequence"/>
</dbReference>
<protein>
    <submittedName>
        <fullName evidence="2">GAF domain-containing protein</fullName>
    </submittedName>
</protein>
<gene>
    <name evidence="2" type="ORF">ACFQ11_17165</name>
</gene>
<dbReference type="InterPro" id="IPR003018">
    <property type="entry name" value="GAF"/>
</dbReference>
<feature type="domain" description="GAF" evidence="1">
    <location>
        <begin position="16"/>
        <end position="160"/>
    </location>
</feature>
<name>A0ABW3EP50_9ACTN</name>
<keyword evidence="3" id="KW-1185">Reference proteome</keyword>
<reference evidence="3" key="1">
    <citation type="journal article" date="2019" name="Int. J. Syst. Evol. Microbiol.">
        <title>The Global Catalogue of Microorganisms (GCM) 10K type strain sequencing project: providing services to taxonomists for standard genome sequencing and annotation.</title>
        <authorList>
            <consortium name="The Broad Institute Genomics Platform"/>
            <consortium name="The Broad Institute Genome Sequencing Center for Infectious Disease"/>
            <person name="Wu L."/>
            <person name="Ma J."/>
        </authorList>
    </citation>
    <scope>NUCLEOTIDE SEQUENCE [LARGE SCALE GENOMIC DNA]</scope>
    <source>
        <strain evidence="3">JCM 31202</strain>
    </source>
</reference>
<dbReference type="EMBL" id="JBHTJA010000031">
    <property type="protein sequence ID" value="MFD0902134.1"/>
    <property type="molecule type" value="Genomic_DNA"/>
</dbReference>
<dbReference type="Pfam" id="PF01590">
    <property type="entry name" value="GAF"/>
    <property type="match status" value="1"/>
</dbReference>
<accession>A0ABW3EP50</accession>
<dbReference type="SUPFAM" id="SSF55781">
    <property type="entry name" value="GAF domain-like"/>
    <property type="match status" value="1"/>
</dbReference>
<dbReference type="RefSeq" id="WP_378299689.1">
    <property type="nucleotide sequence ID" value="NZ_JBHTJA010000031.1"/>
</dbReference>
<comment type="caution">
    <text evidence="2">The sequence shown here is derived from an EMBL/GenBank/DDBJ whole genome shotgun (WGS) entry which is preliminary data.</text>
</comment>